<keyword evidence="2 4" id="KW-0067">ATP-binding</keyword>
<dbReference type="KEGG" id="vhy:G7082_04030"/>
<evidence type="ECO:0000256" key="2">
    <source>
        <dbReference type="ARBA" id="ARBA00022840"/>
    </source>
</evidence>
<dbReference type="SMART" id="SM00382">
    <property type="entry name" value="AAA"/>
    <property type="match status" value="1"/>
</dbReference>
<name>A0A6G8ARZ8_9ENTE</name>
<organism evidence="4 5">
    <name type="scientific">Vagococcus hydrophili</name>
    <dbReference type="NCBI Taxonomy" id="2714947"/>
    <lineage>
        <taxon>Bacteria</taxon>
        <taxon>Bacillati</taxon>
        <taxon>Bacillota</taxon>
        <taxon>Bacilli</taxon>
        <taxon>Lactobacillales</taxon>
        <taxon>Enterococcaceae</taxon>
        <taxon>Vagococcus</taxon>
    </lineage>
</organism>
<feature type="domain" description="ABC transporter" evidence="3">
    <location>
        <begin position="1"/>
        <end position="208"/>
    </location>
</feature>
<dbReference type="InterPro" id="IPR003593">
    <property type="entry name" value="AAA+_ATPase"/>
</dbReference>
<dbReference type="PROSITE" id="PS00211">
    <property type="entry name" value="ABC_TRANSPORTER_1"/>
    <property type="match status" value="1"/>
</dbReference>
<dbReference type="InterPro" id="IPR027417">
    <property type="entry name" value="P-loop_NTPase"/>
</dbReference>
<dbReference type="PANTHER" id="PTHR43158">
    <property type="entry name" value="SKFA PEPTIDE EXPORT ATP-BINDING PROTEIN SKFE"/>
    <property type="match status" value="1"/>
</dbReference>
<dbReference type="GO" id="GO:0005524">
    <property type="term" value="F:ATP binding"/>
    <property type="evidence" value="ECO:0007669"/>
    <property type="project" value="UniProtKB-KW"/>
</dbReference>
<dbReference type="Pfam" id="PF00005">
    <property type="entry name" value="ABC_tran"/>
    <property type="match status" value="1"/>
</dbReference>
<dbReference type="PROSITE" id="PS50893">
    <property type="entry name" value="ABC_TRANSPORTER_2"/>
    <property type="match status" value="1"/>
</dbReference>
<evidence type="ECO:0000256" key="1">
    <source>
        <dbReference type="ARBA" id="ARBA00022741"/>
    </source>
</evidence>
<dbReference type="RefSeq" id="WP_166033939.1">
    <property type="nucleotide sequence ID" value="NZ_CP049887.1"/>
</dbReference>
<gene>
    <name evidence="4" type="ORF">G7082_04030</name>
</gene>
<evidence type="ECO:0000313" key="5">
    <source>
        <dbReference type="Proteomes" id="UP000501747"/>
    </source>
</evidence>
<dbReference type="AlphaFoldDB" id="A0A6G8ARZ8"/>
<dbReference type="SUPFAM" id="SSF52540">
    <property type="entry name" value="P-loop containing nucleoside triphosphate hydrolases"/>
    <property type="match status" value="1"/>
</dbReference>
<keyword evidence="5" id="KW-1185">Reference proteome</keyword>
<evidence type="ECO:0000313" key="4">
    <source>
        <dbReference type="EMBL" id="QIL47767.1"/>
    </source>
</evidence>
<dbReference type="Proteomes" id="UP000501747">
    <property type="component" value="Chromosome"/>
</dbReference>
<dbReference type="EMBL" id="CP049887">
    <property type="protein sequence ID" value="QIL47767.1"/>
    <property type="molecule type" value="Genomic_DNA"/>
</dbReference>
<dbReference type="InterPro" id="IPR017871">
    <property type="entry name" value="ABC_transporter-like_CS"/>
</dbReference>
<protein>
    <submittedName>
        <fullName evidence="4">ABC transporter ATP-binding protein</fullName>
    </submittedName>
</protein>
<dbReference type="GO" id="GO:0016887">
    <property type="term" value="F:ATP hydrolysis activity"/>
    <property type="evidence" value="ECO:0007669"/>
    <property type="project" value="InterPro"/>
</dbReference>
<dbReference type="InterPro" id="IPR003439">
    <property type="entry name" value="ABC_transporter-like_ATP-bd"/>
</dbReference>
<accession>A0A6G8ARZ8</accession>
<sequence length="209" mass="24363">MLEVNNLSIVSRKPIINEFSYQFDLGYLYGLVAINGAGKTTFFRTITGLLPFKKGEIKIKGKAVSQSKKEMFYFELSEWLDKNLSGKDYLNFVKKAWKSPKELAEVIDYWDMREYIHLPIKKYSLGMKQRLIIAMYVVSDAKYLFMDEITSGLDEVSRRKLFEQLSKMVKEEHKMIIISSHYKEDIISECDYCMSLESTVMEVHSNGIL</sequence>
<dbReference type="Gene3D" id="3.40.50.300">
    <property type="entry name" value="P-loop containing nucleotide triphosphate hydrolases"/>
    <property type="match status" value="1"/>
</dbReference>
<proteinExistence type="predicted"/>
<keyword evidence="1" id="KW-0547">Nucleotide-binding</keyword>
<reference evidence="4 5" key="1">
    <citation type="submission" date="2020-03" db="EMBL/GenBank/DDBJ databases">
        <title>Vagococcus sp. nov., isolated from beetles.</title>
        <authorList>
            <person name="Hyun D.-W."/>
            <person name="Bae J.-W."/>
        </authorList>
    </citation>
    <scope>NUCLEOTIDE SEQUENCE [LARGE SCALE GENOMIC DNA]</scope>
    <source>
        <strain evidence="4 5">HDW17B</strain>
    </source>
</reference>
<evidence type="ECO:0000259" key="3">
    <source>
        <dbReference type="PROSITE" id="PS50893"/>
    </source>
</evidence>
<dbReference type="PANTHER" id="PTHR43158:SF7">
    <property type="entry name" value="ABC TRANSPORTER, ATP-BINDING PROTEIN"/>
    <property type="match status" value="1"/>
</dbReference>